<dbReference type="AlphaFoldDB" id="A0A078A958"/>
<reference evidence="2 3" key="1">
    <citation type="submission" date="2014-06" db="EMBL/GenBank/DDBJ databases">
        <authorList>
            <person name="Swart Estienne"/>
        </authorList>
    </citation>
    <scope>NUCLEOTIDE SEQUENCE [LARGE SCALE GENOMIC DNA]</scope>
    <source>
        <strain evidence="2 3">130c</strain>
    </source>
</reference>
<feature type="region of interest" description="Disordered" evidence="1">
    <location>
        <begin position="333"/>
        <end position="357"/>
    </location>
</feature>
<accession>A0A078A958</accession>
<dbReference type="Proteomes" id="UP000039865">
    <property type="component" value="Unassembled WGS sequence"/>
</dbReference>
<evidence type="ECO:0000313" key="2">
    <source>
        <dbReference type="EMBL" id="CDW78376.1"/>
    </source>
</evidence>
<organism evidence="2 3">
    <name type="scientific">Stylonychia lemnae</name>
    <name type="common">Ciliate</name>
    <dbReference type="NCBI Taxonomy" id="5949"/>
    <lineage>
        <taxon>Eukaryota</taxon>
        <taxon>Sar</taxon>
        <taxon>Alveolata</taxon>
        <taxon>Ciliophora</taxon>
        <taxon>Intramacronucleata</taxon>
        <taxon>Spirotrichea</taxon>
        <taxon>Stichotrichia</taxon>
        <taxon>Sporadotrichida</taxon>
        <taxon>Oxytrichidae</taxon>
        <taxon>Stylonychinae</taxon>
        <taxon>Stylonychia</taxon>
    </lineage>
</organism>
<evidence type="ECO:0000256" key="1">
    <source>
        <dbReference type="SAM" id="MobiDB-lite"/>
    </source>
</evidence>
<feature type="region of interest" description="Disordered" evidence="1">
    <location>
        <begin position="103"/>
        <end position="142"/>
    </location>
</feature>
<keyword evidence="3" id="KW-1185">Reference proteome</keyword>
<dbReference type="EMBL" id="CCKQ01007044">
    <property type="protein sequence ID" value="CDW78376.1"/>
    <property type="molecule type" value="Genomic_DNA"/>
</dbReference>
<protein>
    <submittedName>
        <fullName evidence="2">Uncharacterized protein</fullName>
    </submittedName>
</protein>
<gene>
    <name evidence="2" type="primary">Contig6713.g7179</name>
    <name evidence="2" type="ORF">STYLEM_7353</name>
</gene>
<sequence length="664" mass="76847">MQIQDNIQNFSFLVNSDERDQGVSNRYGSHKLLVKRTQLRDKIRSFLAPRHSEIPQQPRRDNAKQLEYVPLSKTFVPFLNERNNVGQIRTLLVKQLFYSTKRYNDKSDDPYNGDLRSMNKTSIITSSRNEQSESSSDSEAGDYVMDNFPNYENIKFTRNTLDSRDKKQSVSQINLLNLEALRPNHDYQQQIAQSSSEILRLRQRSGSLLRGVANPIMFGLASRKISEQIQQDLLQQSNRESLLQTINNDSTNETTSPQKQSNSRLANNCADLNTLNPQSLISENPYGQIIGNSKLSQIGNSNTTSQVAFQNQNLLKEQQAKLLAKLLPKSQTLRNQSISSGGDVLDQSGKSPNNPNVYQSIIESSYLQDNKSLDSIVDDQKDNRSLCQVNYSFNRTKNKHAAPKYKTPIRTLRVNYANSESKIRENNPLVHDDPSSHFKNIPKTYLVKYNVTPAPMNYSISALEQEKTTYRKVSIPFGFSKSRIEKCDFFYPYSKKEFEQGYHNNLSNHNYSYFAEQPSFSFGKTSSRDQSSYLKSVVGILNNIKEQRDQQKIHRRQTHALKEYLQEEQLKRNMNKMLPSEQQLQNQNKSYNRRQMDIEIKQNSDQILSWAKQQKRFWKEVDTQVEDPEFKFKGQLKQSFATTVNKYPAVKDPFYKNKSQQLLN</sequence>
<feature type="compositionally biased region" description="Polar residues" evidence="1">
    <location>
        <begin position="348"/>
        <end position="357"/>
    </location>
</feature>
<feature type="compositionally biased region" description="Low complexity" evidence="1">
    <location>
        <begin position="126"/>
        <end position="138"/>
    </location>
</feature>
<name>A0A078A958_STYLE</name>
<proteinExistence type="predicted"/>
<dbReference type="InParanoid" id="A0A078A958"/>
<evidence type="ECO:0000313" key="3">
    <source>
        <dbReference type="Proteomes" id="UP000039865"/>
    </source>
</evidence>